<feature type="transmembrane region" description="Helical" evidence="1">
    <location>
        <begin position="20"/>
        <end position="40"/>
    </location>
</feature>
<feature type="transmembrane region" description="Helical" evidence="1">
    <location>
        <begin position="84"/>
        <end position="105"/>
    </location>
</feature>
<gene>
    <name evidence="2" type="ORF">GCM10022252_24350</name>
</gene>
<keyword evidence="1" id="KW-0472">Membrane</keyword>
<evidence type="ECO:0000313" key="3">
    <source>
        <dbReference type="Proteomes" id="UP001501251"/>
    </source>
</evidence>
<sequence>MNPDDMIGRLSGPLSLRRRIGNVVALLGGLGGALFTGLLWATEPVLPGRTHLAFGALVALGLTWAGYGAWALTRRTPLFALDRVIAAWLAVAATVLLTAGTAAIAAARGTWAGTAGVAVAATLAVLAVAVLLRARADRAALLRRRRELGG</sequence>
<keyword evidence="1" id="KW-1133">Transmembrane helix</keyword>
<proteinExistence type="predicted"/>
<keyword evidence="3" id="KW-1185">Reference proteome</keyword>
<feature type="transmembrane region" description="Helical" evidence="1">
    <location>
        <begin position="111"/>
        <end position="134"/>
    </location>
</feature>
<dbReference type="EMBL" id="BAABAQ010000003">
    <property type="protein sequence ID" value="GAA4188686.1"/>
    <property type="molecule type" value="Genomic_DNA"/>
</dbReference>
<feature type="transmembrane region" description="Helical" evidence="1">
    <location>
        <begin position="52"/>
        <end position="72"/>
    </location>
</feature>
<name>A0ABP8AS54_9ACTN</name>
<dbReference type="Proteomes" id="UP001501251">
    <property type="component" value="Unassembled WGS sequence"/>
</dbReference>
<evidence type="ECO:0000256" key="1">
    <source>
        <dbReference type="SAM" id="Phobius"/>
    </source>
</evidence>
<evidence type="ECO:0008006" key="4">
    <source>
        <dbReference type="Google" id="ProtNLM"/>
    </source>
</evidence>
<comment type="caution">
    <text evidence="2">The sequence shown here is derived from an EMBL/GenBank/DDBJ whole genome shotgun (WGS) entry which is preliminary data.</text>
</comment>
<protein>
    <recommendedName>
        <fullName evidence="4">Transmembrane transport protein</fullName>
    </recommendedName>
</protein>
<organism evidence="2 3">
    <name type="scientific">Streptosporangium oxazolinicum</name>
    <dbReference type="NCBI Taxonomy" id="909287"/>
    <lineage>
        <taxon>Bacteria</taxon>
        <taxon>Bacillati</taxon>
        <taxon>Actinomycetota</taxon>
        <taxon>Actinomycetes</taxon>
        <taxon>Streptosporangiales</taxon>
        <taxon>Streptosporangiaceae</taxon>
        <taxon>Streptosporangium</taxon>
    </lineage>
</organism>
<accession>A0ABP8AS54</accession>
<evidence type="ECO:0000313" key="2">
    <source>
        <dbReference type="EMBL" id="GAA4188686.1"/>
    </source>
</evidence>
<reference evidence="3" key="1">
    <citation type="journal article" date="2019" name="Int. J. Syst. Evol. Microbiol.">
        <title>The Global Catalogue of Microorganisms (GCM) 10K type strain sequencing project: providing services to taxonomists for standard genome sequencing and annotation.</title>
        <authorList>
            <consortium name="The Broad Institute Genomics Platform"/>
            <consortium name="The Broad Institute Genome Sequencing Center for Infectious Disease"/>
            <person name="Wu L."/>
            <person name="Ma J."/>
        </authorList>
    </citation>
    <scope>NUCLEOTIDE SEQUENCE [LARGE SCALE GENOMIC DNA]</scope>
    <source>
        <strain evidence="3">JCM 17388</strain>
    </source>
</reference>
<keyword evidence="1" id="KW-0812">Transmembrane</keyword>